<dbReference type="Gene3D" id="4.10.75.10">
    <property type="entry name" value="Elafin-like"/>
    <property type="match status" value="1"/>
</dbReference>
<dbReference type="InterPro" id="IPR008197">
    <property type="entry name" value="WAP_dom"/>
</dbReference>
<evidence type="ECO:0000259" key="1">
    <source>
        <dbReference type="PROSITE" id="PS51390"/>
    </source>
</evidence>
<organism evidence="2 3">
    <name type="scientific">Aphidius gifuensis</name>
    <name type="common">Parasitoid wasp</name>
    <dbReference type="NCBI Taxonomy" id="684658"/>
    <lineage>
        <taxon>Eukaryota</taxon>
        <taxon>Metazoa</taxon>
        <taxon>Ecdysozoa</taxon>
        <taxon>Arthropoda</taxon>
        <taxon>Hexapoda</taxon>
        <taxon>Insecta</taxon>
        <taxon>Pterygota</taxon>
        <taxon>Neoptera</taxon>
        <taxon>Endopterygota</taxon>
        <taxon>Hymenoptera</taxon>
        <taxon>Apocrita</taxon>
        <taxon>Ichneumonoidea</taxon>
        <taxon>Braconidae</taxon>
        <taxon>Aphidiinae</taxon>
        <taxon>Aphidius</taxon>
    </lineage>
</organism>
<dbReference type="AlphaFoldDB" id="A0A834XSI0"/>
<proteinExistence type="predicted"/>
<dbReference type="EMBL" id="JACMRX010000004">
    <property type="protein sequence ID" value="KAF7990832.1"/>
    <property type="molecule type" value="Genomic_DNA"/>
</dbReference>
<keyword evidence="3" id="KW-1185">Reference proteome</keyword>
<reference evidence="2 3" key="1">
    <citation type="submission" date="2020-08" db="EMBL/GenBank/DDBJ databases">
        <title>Aphidius gifuensis genome sequencing and assembly.</title>
        <authorList>
            <person name="Du Z."/>
        </authorList>
    </citation>
    <scope>NUCLEOTIDE SEQUENCE [LARGE SCALE GENOMIC DNA]</scope>
    <source>
        <strain evidence="2">YNYX2018</strain>
        <tissue evidence="2">Adults</tissue>
    </source>
</reference>
<protein>
    <recommendedName>
        <fullName evidence="1">WAP domain-containing protein</fullName>
    </recommendedName>
</protein>
<dbReference type="GO" id="GO:0030414">
    <property type="term" value="F:peptidase inhibitor activity"/>
    <property type="evidence" value="ECO:0007669"/>
    <property type="project" value="InterPro"/>
</dbReference>
<name>A0A834XSI0_APHGI</name>
<dbReference type="GO" id="GO:0005576">
    <property type="term" value="C:extracellular region"/>
    <property type="evidence" value="ECO:0007669"/>
    <property type="project" value="InterPro"/>
</dbReference>
<dbReference type="SMART" id="SM00217">
    <property type="entry name" value="WAP"/>
    <property type="match status" value="1"/>
</dbReference>
<feature type="domain" description="WAP" evidence="1">
    <location>
        <begin position="1"/>
        <end position="49"/>
    </location>
</feature>
<dbReference type="Proteomes" id="UP000639338">
    <property type="component" value="Unassembled WGS sequence"/>
</dbReference>
<dbReference type="SUPFAM" id="SSF57256">
    <property type="entry name" value="Elafin-like"/>
    <property type="match status" value="1"/>
</dbReference>
<accession>A0A834XSI0</accession>
<dbReference type="OrthoDB" id="8187079at2759"/>
<dbReference type="PROSITE" id="PS51390">
    <property type="entry name" value="WAP"/>
    <property type="match status" value="1"/>
</dbReference>
<evidence type="ECO:0000313" key="3">
    <source>
        <dbReference type="Proteomes" id="UP000639338"/>
    </source>
</evidence>
<dbReference type="InterPro" id="IPR036645">
    <property type="entry name" value="Elafin-like_sf"/>
</dbReference>
<comment type="caution">
    <text evidence="2">The sequence shown here is derived from an EMBL/GenBank/DDBJ whole genome shotgun (WGS) entry which is preliminary data.</text>
</comment>
<evidence type="ECO:0000313" key="2">
    <source>
        <dbReference type="EMBL" id="KAF7990832.1"/>
    </source>
</evidence>
<dbReference type="Pfam" id="PF00095">
    <property type="entry name" value="WAP"/>
    <property type="match status" value="1"/>
</dbReference>
<gene>
    <name evidence="2" type="ORF">HCN44_000637</name>
</gene>
<sequence>MDLKKGSCPRRKTVYHCEPTCMNDYQCPSSQKCCPNKCGSVSCVEASPVYTGNNGPYRGIIKHSHVFCGGMKCTKWEKCELERNTKRARCVRV</sequence>